<dbReference type="InterPro" id="IPR001245">
    <property type="entry name" value="Ser-Thr/Tyr_kinase_cat_dom"/>
</dbReference>
<dbReference type="InterPro" id="IPR011009">
    <property type="entry name" value="Kinase-like_dom_sf"/>
</dbReference>
<comment type="caution">
    <text evidence="2">The sequence shown here is derived from an EMBL/GenBank/DDBJ whole genome shotgun (WGS) entry which is preliminary data.</text>
</comment>
<sequence length="54" mass="6239">DTKTYLETMQIIHRDIAARNCLLSADDEVKLSDFGLSLLGIKYRERSMKNVPIR</sequence>
<proteinExistence type="predicted"/>
<dbReference type="PANTHER" id="PTHR24416:SF600">
    <property type="entry name" value="PDGF- AND VEGF-RECEPTOR RELATED, ISOFORM J"/>
    <property type="match status" value="1"/>
</dbReference>
<feature type="domain" description="Protein kinase" evidence="1">
    <location>
        <begin position="1"/>
        <end position="54"/>
    </location>
</feature>
<evidence type="ECO:0000313" key="3">
    <source>
        <dbReference type="Proteomes" id="UP000004810"/>
    </source>
</evidence>
<dbReference type="GO" id="GO:0043235">
    <property type="term" value="C:receptor complex"/>
    <property type="evidence" value="ECO:0007669"/>
    <property type="project" value="TreeGrafter"/>
</dbReference>
<dbReference type="SUPFAM" id="SSF56112">
    <property type="entry name" value="Protein kinase-like (PK-like)"/>
    <property type="match status" value="1"/>
</dbReference>
<dbReference type="GO" id="GO:0005886">
    <property type="term" value="C:plasma membrane"/>
    <property type="evidence" value="ECO:0007669"/>
    <property type="project" value="TreeGrafter"/>
</dbReference>
<dbReference type="InterPro" id="IPR000719">
    <property type="entry name" value="Prot_kinase_dom"/>
</dbReference>
<evidence type="ECO:0000259" key="1">
    <source>
        <dbReference type="PROSITE" id="PS50011"/>
    </source>
</evidence>
<dbReference type="Proteomes" id="UP000004810">
    <property type="component" value="Unassembled WGS sequence"/>
</dbReference>
<protein>
    <recommendedName>
        <fullName evidence="1">Protein kinase domain-containing protein</fullName>
    </recommendedName>
</protein>
<dbReference type="PANTHER" id="PTHR24416">
    <property type="entry name" value="TYROSINE-PROTEIN KINASE RECEPTOR"/>
    <property type="match status" value="1"/>
</dbReference>
<gene>
    <name evidence="2" type="ORF">WUBG_19223</name>
</gene>
<dbReference type="InterPro" id="IPR008266">
    <property type="entry name" value="Tyr_kinase_AS"/>
</dbReference>
<accession>J9DJS5</accession>
<dbReference type="InterPro" id="IPR050122">
    <property type="entry name" value="RTK"/>
</dbReference>
<organism evidence="2 3">
    <name type="scientific">Wuchereria bancrofti</name>
    <dbReference type="NCBI Taxonomy" id="6293"/>
    <lineage>
        <taxon>Eukaryota</taxon>
        <taxon>Metazoa</taxon>
        <taxon>Ecdysozoa</taxon>
        <taxon>Nematoda</taxon>
        <taxon>Chromadorea</taxon>
        <taxon>Rhabditida</taxon>
        <taxon>Spirurina</taxon>
        <taxon>Spiruromorpha</taxon>
        <taxon>Filarioidea</taxon>
        <taxon>Onchocercidae</taxon>
        <taxon>Wuchereria</taxon>
    </lineage>
</organism>
<feature type="non-terminal residue" evidence="2">
    <location>
        <position position="1"/>
    </location>
</feature>
<dbReference type="PROSITE" id="PS50011">
    <property type="entry name" value="PROTEIN_KINASE_DOM"/>
    <property type="match status" value="1"/>
</dbReference>
<dbReference type="GO" id="GO:0007169">
    <property type="term" value="P:cell surface receptor protein tyrosine kinase signaling pathway"/>
    <property type="evidence" value="ECO:0007669"/>
    <property type="project" value="TreeGrafter"/>
</dbReference>
<dbReference type="GO" id="GO:0004714">
    <property type="term" value="F:transmembrane receptor protein tyrosine kinase activity"/>
    <property type="evidence" value="ECO:0007669"/>
    <property type="project" value="TreeGrafter"/>
</dbReference>
<dbReference type="Gene3D" id="1.10.510.10">
    <property type="entry name" value="Transferase(Phosphotransferase) domain 1"/>
    <property type="match status" value="1"/>
</dbReference>
<name>J9DJS5_WUCBA</name>
<dbReference type="PROSITE" id="PS00109">
    <property type="entry name" value="PROTEIN_KINASE_TYR"/>
    <property type="match status" value="1"/>
</dbReference>
<dbReference type="Pfam" id="PF07714">
    <property type="entry name" value="PK_Tyr_Ser-Thr"/>
    <property type="match status" value="1"/>
</dbReference>
<reference evidence="3" key="1">
    <citation type="submission" date="2012-08" db="EMBL/GenBank/DDBJ databases">
        <title>The Genome Sequence of Wuchereria bancrofti.</title>
        <authorList>
            <person name="Nutman T.B."/>
            <person name="Fink D.L."/>
            <person name="Russ C."/>
            <person name="Young S."/>
            <person name="Zeng Q."/>
            <person name="Koehrsen M."/>
            <person name="Alvarado L."/>
            <person name="Berlin A."/>
            <person name="Chapman S.B."/>
            <person name="Chen Z."/>
            <person name="Freedman E."/>
            <person name="Gellesch M."/>
            <person name="Goldberg J."/>
            <person name="Griggs A."/>
            <person name="Gujja S."/>
            <person name="Heilman E.R."/>
            <person name="Heiman D."/>
            <person name="Hepburn T."/>
            <person name="Howarth C."/>
            <person name="Jen D."/>
            <person name="Larson L."/>
            <person name="Lewis B."/>
            <person name="Mehta T."/>
            <person name="Park D."/>
            <person name="Pearson M."/>
            <person name="Roberts A."/>
            <person name="Saif S."/>
            <person name="Shea T."/>
            <person name="Shenoy N."/>
            <person name="Sisk P."/>
            <person name="Stolte C."/>
            <person name="Sykes S."/>
            <person name="Walk T."/>
            <person name="White J."/>
            <person name="Yandava C."/>
            <person name="Haas B."/>
            <person name="Henn M.R."/>
            <person name="Nusbaum C."/>
            <person name="Birren B."/>
        </authorList>
    </citation>
    <scope>NUCLEOTIDE SEQUENCE [LARGE SCALE GENOMIC DNA]</scope>
    <source>
        <strain evidence="3">NA</strain>
    </source>
</reference>
<dbReference type="AlphaFoldDB" id="J9DJS5"/>
<dbReference type="GO" id="GO:0005524">
    <property type="term" value="F:ATP binding"/>
    <property type="evidence" value="ECO:0007669"/>
    <property type="project" value="InterPro"/>
</dbReference>
<evidence type="ECO:0000313" key="2">
    <source>
        <dbReference type="EMBL" id="EJW69873.1"/>
    </source>
</evidence>
<dbReference type="EMBL" id="ADBV01025094">
    <property type="protein sequence ID" value="EJW69873.1"/>
    <property type="molecule type" value="Genomic_DNA"/>
</dbReference>